<evidence type="ECO:0000313" key="9">
    <source>
        <dbReference type="Proteomes" id="UP000177745"/>
    </source>
</evidence>
<dbReference type="InterPro" id="IPR041711">
    <property type="entry name" value="Met-tRNA-FMT_N"/>
</dbReference>
<feature type="binding site" evidence="5">
    <location>
        <begin position="104"/>
        <end position="107"/>
    </location>
    <ligand>
        <name>(6S)-5,6,7,8-tetrahydrofolate</name>
        <dbReference type="ChEBI" id="CHEBI:57453"/>
    </ligand>
</feature>
<keyword evidence="4 5" id="KW-0648">Protein biosynthesis</keyword>
<dbReference type="GO" id="GO:0005829">
    <property type="term" value="C:cytosol"/>
    <property type="evidence" value="ECO:0007669"/>
    <property type="project" value="TreeGrafter"/>
</dbReference>
<comment type="similarity">
    <text evidence="1 5">Belongs to the Fmt family.</text>
</comment>
<dbReference type="InterPro" id="IPR005794">
    <property type="entry name" value="Fmt"/>
</dbReference>
<dbReference type="CDD" id="cd08646">
    <property type="entry name" value="FMT_core_Met-tRNA-FMT_N"/>
    <property type="match status" value="1"/>
</dbReference>
<evidence type="ECO:0000256" key="1">
    <source>
        <dbReference type="ARBA" id="ARBA00010699"/>
    </source>
</evidence>
<feature type="domain" description="Formyl transferase N-terminal" evidence="6">
    <location>
        <begin position="9"/>
        <end position="174"/>
    </location>
</feature>
<dbReference type="GO" id="GO:0004479">
    <property type="term" value="F:methionyl-tRNA formyltransferase activity"/>
    <property type="evidence" value="ECO:0007669"/>
    <property type="project" value="UniProtKB-UniRule"/>
</dbReference>
<reference evidence="8 9" key="1">
    <citation type="journal article" date="2016" name="Nat. Commun.">
        <title>Thousands of microbial genomes shed light on interconnected biogeochemical processes in an aquifer system.</title>
        <authorList>
            <person name="Anantharaman K."/>
            <person name="Brown C.T."/>
            <person name="Hug L.A."/>
            <person name="Sharon I."/>
            <person name="Castelle C.J."/>
            <person name="Probst A.J."/>
            <person name="Thomas B.C."/>
            <person name="Singh A."/>
            <person name="Wilkins M.J."/>
            <person name="Karaoz U."/>
            <person name="Brodie E.L."/>
            <person name="Williams K.H."/>
            <person name="Hubbard S.S."/>
            <person name="Banfield J.F."/>
        </authorList>
    </citation>
    <scope>NUCLEOTIDE SEQUENCE [LARGE SCALE GENOMIC DNA]</scope>
</reference>
<dbReference type="InterPro" id="IPR002376">
    <property type="entry name" value="Formyl_transf_N"/>
</dbReference>
<dbReference type="HAMAP" id="MF_00182">
    <property type="entry name" value="Formyl_trans"/>
    <property type="match status" value="1"/>
</dbReference>
<evidence type="ECO:0000259" key="6">
    <source>
        <dbReference type="Pfam" id="PF00551"/>
    </source>
</evidence>
<evidence type="ECO:0000256" key="4">
    <source>
        <dbReference type="ARBA" id="ARBA00022917"/>
    </source>
</evidence>
<protein>
    <recommendedName>
        <fullName evidence="2 5">Methionyl-tRNA formyltransferase</fullName>
        <ecNumber evidence="2 5">2.1.2.9</ecNumber>
    </recommendedName>
</protein>
<dbReference type="Proteomes" id="UP000177745">
    <property type="component" value="Unassembled WGS sequence"/>
</dbReference>
<name>A0A1F8H6N3_9BACT</name>
<evidence type="ECO:0000256" key="3">
    <source>
        <dbReference type="ARBA" id="ARBA00022679"/>
    </source>
</evidence>
<dbReference type="InterPro" id="IPR011034">
    <property type="entry name" value="Formyl_transferase-like_C_sf"/>
</dbReference>
<dbReference type="SUPFAM" id="SSF50486">
    <property type="entry name" value="FMT C-terminal domain-like"/>
    <property type="match status" value="1"/>
</dbReference>
<dbReference type="InterPro" id="IPR005793">
    <property type="entry name" value="Formyl_trans_C"/>
</dbReference>
<proteinExistence type="inferred from homology"/>
<evidence type="ECO:0000256" key="5">
    <source>
        <dbReference type="HAMAP-Rule" id="MF_00182"/>
    </source>
</evidence>
<dbReference type="NCBIfam" id="TIGR00460">
    <property type="entry name" value="fmt"/>
    <property type="match status" value="1"/>
</dbReference>
<dbReference type="InterPro" id="IPR036477">
    <property type="entry name" value="Formyl_transf_N_sf"/>
</dbReference>
<comment type="function">
    <text evidence="5">Attaches a formyl group to the free amino group of methionyl-tRNA(fMet). The formyl group appears to play a dual role in the initiator identity of N-formylmethionyl-tRNA by promoting its recognition by IF2 and preventing the misappropriation of this tRNA by the elongation apparatus.</text>
</comment>
<dbReference type="EC" id="2.1.2.9" evidence="2 5"/>
<dbReference type="PANTHER" id="PTHR11138:SF5">
    <property type="entry name" value="METHIONYL-TRNA FORMYLTRANSFERASE, MITOCHONDRIAL"/>
    <property type="match status" value="1"/>
</dbReference>
<evidence type="ECO:0000259" key="7">
    <source>
        <dbReference type="Pfam" id="PF02911"/>
    </source>
</evidence>
<dbReference type="InterPro" id="IPR044135">
    <property type="entry name" value="Met-tRNA-FMT_C"/>
</dbReference>
<dbReference type="EMBL" id="MGKY01000022">
    <property type="protein sequence ID" value="OGN33235.1"/>
    <property type="molecule type" value="Genomic_DNA"/>
</dbReference>
<sequence>MGERRLKTVFFGTPGFTAPVLKALLNNGGYDIVAVFTGRGPLAKLAEEHGIKVYQPVSLKKDDLVFEEFKNLKPDICVVAAYGKIFSKRFLDIPRYGFVNVHPSLLPEYRGPSPIQTALLNGDKETGAAIMLIDEKIDHGPLLAEEKYDIGVGKDLVEISEELFGLGAKLLIKTLPGYIGGDIKPREQDHSKATFTKIFTRGDGRINWNDPAQEIYNRIRALNPEPGTWTLLRSSGASEEQTKIINIKSAEIVNGKLQIKTIQMEGKKEMPFEEFLRGHPDFDISQLK</sequence>
<dbReference type="Gene3D" id="3.40.50.12230">
    <property type="match status" value="1"/>
</dbReference>
<dbReference type="SUPFAM" id="SSF53328">
    <property type="entry name" value="Formyltransferase"/>
    <property type="match status" value="1"/>
</dbReference>
<dbReference type="Pfam" id="PF00551">
    <property type="entry name" value="Formyl_trans_N"/>
    <property type="match status" value="1"/>
</dbReference>
<comment type="catalytic activity">
    <reaction evidence="5">
        <text>L-methionyl-tRNA(fMet) + (6R)-10-formyltetrahydrofolate = N-formyl-L-methionyl-tRNA(fMet) + (6S)-5,6,7,8-tetrahydrofolate + H(+)</text>
        <dbReference type="Rhea" id="RHEA:24380"/>
        <dbReference type="Rhea" id="RHEA-COMP:9952"/>
        <dbReference type="Rhea" id="RHEA-COMP:9953"/>
        <dbReference type="ChEBI" id="CHEBI:15378"/>
        <dbReference type="ChEBI" id="CHEBI:57453"/>
        <dbReference type="ChEBI" id="CHEBI:78530"/>
        <dbReference type="ChEBI" id="CHEBI:78844"/>
        <dbReference type="ChEBI" id="CHEBI:195366"/>
        <dbReference type="EC" id="2.1.2.9"/>
    </reaction>
</comment>
<evidence type="ECO:0000313" key="8">
    <source>
        <dbReference type="EMBL" id="OGN33235.1"/>
    </source>
</evidence>
<feature type="domain" description="Formyl transferase C-terminal" evidence="7">
    <location>
        <begin position="201"/>
        <end position="279"/>
    </location>
</feature>
<dbReference type="CDD" id="cd08704">
    <property type="entry name" value="Met_tRNA_FMT_C"/>
    <property type="match status" value="1"/>
</dbReference>
<keyword evidence="3 5" id="KW-0808">Transferase</keyword>
<comment type="caution">
    <text evidence="8">The sequence shown here is derived from an EMBL/GenBank/DDBJ whole genome shotgun (WGS) entry which is preliminary data.</text>
</comment>
<dbReference type="AlphaFoldDB" id="A0A1F8H6N3"/>
<evidence type="ECO:0000256" key="2">
    <source>
        <dbReference type="ARBA" id="ARBA00012261"/>
    </source>
</evidence>
<dbReference type="PANTHER" id="PTHR11138">
    <property type="entry name" value="METHIONYL-TRNA FORMYLTRANSFERASE"/>
    <property type="match status" value="1"/>
</dbReference>
<accession>A0A1F8H6N3</accession>
<dbReference type="Pfam" id="PF02911">
    <property type="entry name" value="Formyl_trans_C"/>
    <property type="match status" value="1"/>
</dbReference>
<gene>
    <name evidence="5" type="primary">fmt</name>
    <name evidence="8" type="ORF">A3G51_02205</name>
</gene>
<organism evidence="8 9">
    <name type="scientific">Candidatus Yanofskybacteria bacterium RIFCSPLOWO2_12_FULL_43_11b</name>
    <dbReference type="NCBI Taxonomy" id="1802710"/>
    <lineage>
        <taxon>Bacteria</taxon>
        <taxon>Candidatus Yanofskyibacteriota</taxon>
    </lineage>
</organism>